<evidence type="ECO:0000313" key="2">
    <source>
        <dbReference type="Proteomes" id="UP000075260"/>
    </source>
</evidence>
<dbReference type="InterPro" id="IPR005587">
    <property type="entry name" value="UPF0304_YfbU"/>
</dbReference>
<sequence>MENTVTKLTDVERALLINQLSILKLLAPRDARYYDEKIEILRDGYEFFYDDVVQNLDTVSTEDCKFVIHVLDMYRWFDTYIRKHSKDKEVTTHHWARFAGFSGNDETALMGFTRFLIKTQGKFAEQIPNESRTDGFNSHAPVREVYERMLAVYEAIDDKWETGLKRENVLSVLAAAKRRG</sequence>
<reference evidence="1 2" key="1">
    <citation type="submission" date="2014-02" db="EMBL/GenBank/DDBJ databases">
        <title>The small core and large imbalanced accessory genome model reveals a collaborative survival strategy of Sorangium cellulosum strains in nature.</title>
        <authorList>
            <person name="Han K."/>
            <person name="Peng R."/>
            <person name="Blom J."/>
            <person name="Li Y.-Z."/>
        </authorList>
    </citation>
    <scope>NUCLEOTIDE SEQUENCE [LARGE SCALE GENOMIC DNA]</scope>
    <source>
        <strain evidence="1 2">So0008-312</strain>
    </source>
</reference>
<dbReference type="Pfam" id="PF03887">
    <property type="entry name" value="YfbU"/>
    <property type="match status" value="1"/>
</dbReference>
<dbReference type="NCBIfam" id="NF003936">
    <property type="entry name" value="PRK05445.1"/>
    <property type="match status" value="1"/>
</dbReference>
<accession>A0A150QNY7</accession>
<evidence type="ECO:0000313" key="1">
    <source>
        <dbReference type="EMBL" id="KYF69654.1"/>
    </source>
</evidence>
<dbReference type="SUPFAM" id="SSF116960">
    <property type="entry name" value="YfbU-like"/>
    <property type="match status" value="1"/>
</dbReference>
<dbReference type="AlphaFoldDB" id="A0A150QNY7"/>
<dbReference type="InterPro" id="IPR023146">
    <property type="entry name" value="YfbU_alpha-helical_sf"/>
</dbReference>
<protein>
    <recommendedName>
        <fullName evidence="3">YfbU family protein</fullName>
    </recommendedName>
</protein>
<gene>
    <name evidence="1" type="ORF">BE15_25715</name>
</gene>
<dbReference type="Gene3D" id="1.10.287.680">
    <property type="entry name" value="Helix hairpin bin"/>
    <property type="match status" value="1"/>
</dbReference>
<dbReference type="Gene3D" id="1.10.3190.10">
    <property type="entry name" value="yfbu gene product, domain 2"/>
    <property type="match status" value="1"/>
</dbReference>
<dbReference type="Proteomes" id="UP000075260">
    <property type="component" value="Unassembled WGS sequence"/>
</dbReference>
<proteinExistence type="predicted"/>
<organism evidence="1 2">
    <name type="scientific">Sorangium cellulosum</name>
    <name type="common">Polyangium cellulosum</name>
    <dbReference type="NCBI Taxonomy" id="56"/>
    <lineage>
        <taxon>Bacteria</taxon>
        <taxon>Pseudomonadati</taxon>
        <taxon>Myxococcota</taxon>
        <taxon>Polyangia</taxon>
        <taxon>Polyangiales</taxon>
        <taxon>Polyangiaceae</taxon>
        <taxon>Sorangium</taxon>
    </lineage>
</organism>
<evidence type="ECO:0008006" key="3">
    <source>
        <dbReference type="Google" id="ProtNLM"/>
    </source>
</evidence>
<name>A0A150QNY7_SORCE</name>
<comment type="caution">
    <text evidence="1">The sequence shown here is derived from an EMBL/GenBank/DDBJ whole genome shotgun (WGS) entry which is preliminary data.</text>
</comment>
<dbReference type="EMBL" id="JEMA01000455">
    <property type="protein sequence ID" value="KYF69654.1"/>
    <property type="molecule type" value="Genomic_DNA"/>
</dbReference>
<dbReference type="InterPro" id="IPR023145">
    <property type="entry name" value="YfbU_helix-hairpin_sf"/>
</dbReference>